<name>A0AAN6UL25_9PEZI</name>
<evidence type="ECO:0000313" key="4">
    <source>
        <dbReference type="Proteomes" id="UP001304895"/>
    </source>
</evidence>
<keyword evidence="1" id="KW-0540">Nuclease</keyword>
<organism evidence="3 4">
    <name type="scientific">Trichocladium antarcticum</name>
    <dbReference type="NCBI Taxonomy" id="1450529"/>
    <lineage>
        <taxon>Eukaryota</taxon>
        <taxon>Fungi</taxon>
        <taxon>Dikarya</taxon>
        <taxon>Ascomycota</taxon>
        <taxon>Pezizomycotina</taxon>
        <taxon>Sordariomycetes</taxon>
        <taxon>Sordariomycetidae</taxon>
        <taxon>Sordariales</taxon>
        <taxon>Chaetomiaceae</taxon>
        <taxon>Trichocladium</taxon>
    </lineage>
</organism>
<dbReference type="AlphaFoldDB" id="A0AAN6UL25"/>
<keyword evidence="4" id="KW-1185">Reference proteome</keyword>
<dbReference type="InterPro" id="IPR016191">
    <property type="entry name" value="Ribonuclease/ribotoxin"/>
</dbReference>
<protein>
    <submittedName>
        <fullName evidence="3">Uncharacterized protein</fullName>
    </submittedName>
</protein>
<sequence>MYNGGTGYRAPITPMRFAYETDDEDDDATVVATVVPSLPKALRTPHEPSEVSYYSLTNLPADSPHRTIPAAVVRAQAQSIPAQPSPNPRGYPHRFRNAERLDLASPPPVIEHPLTATGAPYAAGTAPGPARIFTSELERDIVAGGPGGGGVLDVGYHDPTLPLYVNPRTGVPARFHPFSLGQYRGGDAGRYRDLGGPEGQEGVEEVQGLFGRVGL</sequence>
<dbReference type="GO" id="GO:0003723">
    <property type="term" value="F:RNA binding"/>
    <property type="evidence" value="ECO:0007669"/>
    <property type="project" value="InterPro"/>
</dbReference>
<dbReference type="EMBL" id="MU853408">
    <property type="protein sequence ID" value="KAK4134580.1"/>
    <property type="molecule type" value="Genomic_DNA"/>
</dbReference>
<gene>
    <name evidence="3" type="ORF">BT67DRAFT_298879</name>
</gene>
<evidence type="ECO:0000313" key="3">
    <source>
        <dbReference type="EMBL" id="KAK4134580.1"/>
    </source>
</evidence>
<dbReference type="GO" id="GO:0016787">
    <property type="term" value="F:hydrolase activity"/>
    <property type="evidence" value="ECO:0007669"/>
    <property type="project" value="UniProtKB-KW"/>
</dbReference>
<evidence type="ECO:0000256" key="2">
    <source>
        <dbReference type="ARBA" id="ARBA00022801"/>
    </source>
</evidence>
<accession>A0AAN6UL25</accession>
<dbReference type="SUPFAM" id="SSF53933">
    <property type="entry name" value="Microbial ribonucleases"/>
    <property type="match status" value="1"/>
</dbReference>
<comment type="caution">
    <text evidence="3">The sequence shown here is derived from an EMBL/GenBank/DDBJ whole genome shotgun (WGS) entry which is preliminary data.</text>
</comment>
<evidence type="ECO:0000256" key="1">
    <source>
        <dbReference type="ARBA" id="ARBA00022722"/>
    </source>
</evidence>
<keyword evidence="2" id="KW-0378">Hydrolase</keyword>
<reference evidence="3" key="1">
    <citation type="journal article" date="2023" name="Mol. Phylogenet. Evol.">
        <title>Genome-scale phylogeny and comparative genomics of the fungal order Sordariales.</title>
        <authorList>
            <person name="Hensen N."/>
            <person name="Bonometti L."/>
            <person name="Westerberg I."/>
            <person name="Brannstrom I.O."/>
            <person name="Guillou S."/>
            <person name="Cros-Aarteil S."/>
            <person name="Calhoun S."/>
            <person name="Haridas S."/>
            <person name="Kuo A."/>
            <person name="Mondo S."/>
            <person name="Pangilinan J."/>
            <person name="Riley R."/>
            <person name="LaButti K."/>
            <person name="Andreopoulos B."/>
            <person name="Lipzen A."/>
            <person name="Chen C."/>
            <person name="Yan M."/>
            <person name="Daum C."/>
            <person name="Ng V."/>
            <person name="Clum A."/>
            <person name="Steindorff A."/>
            <person name="Ohm R.A."/>
            <person name="Martin F."/>
            <person name="Silar P."/>
            <person name="Natvig D.O."/>
            <person name="Lalanne C."/>
            <person name="Gautier V."/>
            <person name="Ament-Velasquez S.L."/>
            <person name="Kruys A."/>
            <person name="Hutchinson M.I."/>
            <person name="Powell A.J."/>
            <person name="Barry K."/>
            <person name="Miller A.N."/>
            <person name="Grigoriev I.V."/>
            <person name="Debuchy R."/>
            <person name="Gladieux P."/>
            <person name="Hiltunen Thoren M."/>
            <person name="Johannesson H."/>
        </authorList>
    </citation>
    <scope>NUCLEOTIDE SEQUENCE</scope>
    <source>
        <strain evidence="3">CBS 123565</strain>
    </source>
</reference>
<reference evidence="3" key="2">
    <citation type="submission" date="2023-05" db="EMBL/GenBank/DDBJ databases">
        <authorList>
            <consortium name="Lawrence Berkeley National Laboratory"/>
            <person name="Steindorff A."/>
            <person name="Hensen N."/>
            <person name="Bonometti L."/>
            <person name="Westerberg I."/>
            <person name="Brannstrom I.O."/>
            <person name="Guillou S."/>
            <person name="Cros-Aarteil S."/>
            <person name="Calhoun S."/>
            <person name="Haridas S."/>
            <person name="Kuo A."/>
            <person name="Mondo S."/>
            <person name="Pangilinan J."/>
            <person name="Riley R."/>
            <person name="Labutti K."/>
            <person name="Andreopoulos B."/>
            <person name="Lipzen A."/>
            <person name="Chen C."/>
            <person name="Yanf M."/>
            <person name="Daum C."/>
            <person name="Ng V."/>
            <person name="Clum A."/>
            <person name="Ohm R."/>
            <person name="Martin F."/>
            <person name="Silar P."/>
            <person name="Natvig D."/>
            <person name="Lalanne C."/>
            <person name="Gautier V."/>
            <person name="Ament-Velasquez S.L."/>
            <person name="Kruys A."/>
            <person name="Hutchinson M.I."/>
            <person name="Powell A.J."/>
            <person name="Barry K."/>
            <person name="Miller A.N."/>
            <person name="Grigoriev I.V."/>
            <person name="Debuchy R."/>
            <person name="Gladieux P."/>
            <person name="Thoren M.H."/>
            <person name="Johannesson H."/>
        </authorList>
    </citation>
    <scope>NUCLEOTIDE SEQUENCE</scope>
    <source>
        <strain evidence="3">CBS 123565</strain>
    </source>
</reference>
<proteinExistence type="predicted"/>
<dbReference type="Proteomes" id="UP001304895">
    <property type="component" value="Unassembled WGS sequence"/>
</dbReference>
<dbReference type="Gene3D" id="3.10.450.30">
    <property type="entry name" value="Microbial ribonucleases"/>
    <property type="match status" value="1"/>
</dbReference>
<dbReference type="GO" id="GO:0004540">
    <property type="term" value="F:RNA nuclease activity"/>
    <property type="evidence" value="ECO:0007669"/>
    <property type="project" value="InterPro"/>
</dbReference>